<keyword evidence="2" id="KW-1185">Reference proteome</keyword>
<evidence type="ECO:0000313" key="2">
    <source>
        <dbReference type="Proteomes" id="UP000307000"/>
    </source>
</evidence>
<dbReference type="GO" id="GO:0005524">
    <property type="term" value="F:ATP binding"/>
    <property type="evidence" value="ECO:0007669"/>
    <property type="project" value="UniProtKB-KW"/>
</dbReference>
<dbReference type="RefSeq" id="WP_138925727.1">
    <property type="nucleotide sequence ID" value="NZ_CP034412.1"/>
</dbReference>
<sequence>MSSPARDQYFPGGRLPDSAARRHLRALARSAPWLSSSLRLSVDLPPAYAREELGLEGELTVLLRSREAVAISNDRDQLVFQRERFTQDRGLDYVAATAASWQLPASLVTPVFGDDHLVYRRPAIQGFGDLLPLPFLQAVLDPYELAGEEPASLELAFNHPTFIHELRESTDAQGRPVLAAVLSAGHNYRPAVPGYPLVPAGTRTLVELDRQTGILLRREVLDGEPAPTLRVRVLAHNEYYIDSLFTAPTPTLVDVRAPRPWTLRPRTAQDPGGTGLKRR</sequence>
<keyword evidence="1" id="KW-0067">ATP-binding</keyword>
<dbReference type="Proteomes" id="UP000307000">
    <property type="component" value="Chromosome"/>
</dbReference>
<name>A0A5B7WSZ6_9MICC</name>
<evidence type="ECO:0000313" key="1">
    <source>
        <dbReference type="EMBL" id="QCY46364.1"/>
    </source>
</evidence>
<dbReference type="KEGG" id="gcr:GcLGCM259_0602"/>
<accession>A0A5B7WSZ6</accession>
<dbReference type="AlphaFoldDB" id="A0A5B7WSZ6"/>
<reference evidence="1 2" key="1">
    <citation type="submission" date="2018-12" db="EMBL/GenBank/DDBJ databases">
        <title>Complete Genome Sequence of Glutamicibacter creatinolyticus strain LGCM259,isolated from an abscess of a 12-year-old mare in Italy.</title>
        <authorList>
            <person name="Santos R.G."/>
            <person name="Silva A.L."/>
            <person name="Seyffert N."/>
            <person name="Castro T.L.P."/>
            <person name="Attili A.R."/>
            <person name="Rifici C."/>
            <person name="Mazzullo G."/>
            <person name="Brenig B."/>
            <person name="Venanzi F."/>
            <person name="Azevedo V."/>
        </authorList>
    </citation>
    <scope>NUCLEOTIDE SEQUENCE [LARGE SCALE GENOMIC DNA]</scope>
    <source>
        <strain evidence="1 2">LGCM 259</strain>
    </source>
</reference>
<protein>
    <submittedName>
        <fullName evidence="1">ATP-binding protein</fullName>
    </submittedName>
</protein>
<proteinExistence type="predicted"/>
<organism evidence="1 2">
    <name type="scientific">Glutamicibacter creatinolyticus</name>
    <dbReference type="NCBI Taxonomy" id="162496"/>
    <lineage>
        <taxon>Bacteria</taxon>
        <taxon>Bacillati</taxon>
        <taxon>Actinomycetota</taxon>
        <taxon>Actinomycetes</taxon>
        <taxon>Micrococcales</taxon>
        <taxon>Micrococcaceae</taxon>
        <taxon>Glutamicibacter</taxon>
    </lineage>
</organism>
<keyword evidence="1" id="KW-0547">Nucleotide-binding</keyword>
<dbReference type="EMBL" id="CP034412">
    <property type="protein sequence ID" value="QCY46364.1"/>
    <property type="molecule type" value="Genomic_DNA"/>
</dbReference>
<gene>
    <name evidence="1" type="ORF">GcLGCM259_0602</name>
</gene>